<geneLocation type="plasmid" evidence="1">
    <name>pFRL6</name>
</geneLocation>
<sequence length="224" mass="24506">MKITDLHRRLLSDVLAIGTPYPLVITGGYAAQAHGLVDRLSQDIDVATESPAPMMAIADDLVRGLGERGWQVSIISVDPLAARLMATSADTGEQCEVDVLKENLWAQPAVTPYGPALGLDDVIGTKVRALADRAAPRDFVDVRAAAHDYTIADLERLGERHGRGEFRLDDLRDRLGTAQWIDDLEFEAYGLSADDIAELRQWAQGWVSDLERRLNAGAYDDPDA</sequence>
<organism evidence="1">
    <name type="scientific">Streptomyces sp. F12</name>
    <dbReference type="NCBI Taxonomy" id="1436084"/>
    <lineage>
        <taxon>Bacteria</taxon>
        <taxon>Bacillati</taxon>
        <taxon>Actinomycetota</taxon>
        <taxon>Actinomycetes</taxon>
        <taxon>Kitasatosporales</taxon>
        <taxon>Streptomycetaceae</taxon>
        <taxon>Streptomyces</taxon>
    </lineage>
</organism>
<dbReference type="InterPro" id="IPR014942">
    <property type="entry name" value="AbiEii"/>
</dbReference>
<dbReference type="Pfam" id="PF08843">
    <property type="entry name" value="AbiEii"/>
    <property type="match status" value="1"/>
</dbReference>
<proteinExistence type="predicted"/>
<dbReference type="AlphaFoldDB" id="V9Z8L9"/>
<dbReference type="EMBL" id="KF602051">
    <property type="protein sequence ID" value="AHE40468.1"/>
    <property type="molecule type" value="Genomic_DNA"/>
</dbReference>
<dbReference type="RefSeq" id="WP_024127704.1">
    <property type="nucleotide sequence ID" value="NC_023286.1"/>
</dbReference>
<evidence type="ECO:0008006" key="2">
    <source>
        <dbReference type="Google" id="ProtNLM"/>
    </source>
</evidence>
<keyword evidence="1" id="KW-0614">Plasmid</keyword>
<protein>
    <recommendedName>
        <fullName evidence="2">Nucleotidyl transferase AbiEii toxin, Type IV TA system</fullName>
    </recommendedName>
</protein>
<reference evidence="1" key="1">
    <citation type="submission" date="2013-09" db="EMBL/GenBank/DDBJ databases">
        <title>Complete nucleotide sequence of Streptomyces linear plasmid pFRL6.</title>
        <authorList>
            <person name="Chen Z."/>
            <person name="Fang P."/>
            <person name="Qin Z."/>
        </authorList>
    </citation>
    <scope>NUCLEOTIDE SEQUENCE</scope>
    <source>
        <plasmid evidence="1">pFRL6</plasmid>
    </source>
</reference>
<name>V9Z8L9_9ACTN</name>
<accession>V9Z8L9</accession>
<gene>
    <name evidence="1" type="ORF">pFRL6_381</name>
</gene>
<evidence type="ECO:0000313" key="1">
    <source>
        <dbReference type="EMBL" id="AHE40468.1"/>
    </source>
</evidence>